<reference evidence="2 3" key="1">
    <citation type="journal article" date="2014" name="Am. J. Bot.">
        <title>Genome assembly and annotation for red clover (Trifolium pratense; Fabaceae).</title>
        <authorList>
            <person name="Istvanek J."/>
            <person name="Jaros M."/>
            <person name="Krenek A."/>
            <person name="Repkova J."/>
        </authorList>
    </citation>
    <scope>NUCLEOTIDE SEQUENCE [LARGE SCALE GENOMIC DNA]</scope>
    <source>
        <strain evidence="3">cv. Tatra</strain>
        <tissue evidence="2">Young leaves</tissue>
    </source>
</reference>
<feature type="compositionally biased region" description="Pro residues" evidence="1">
    <location>
        <begin position="26"/>
        <end position="35"/>
    </location>
</feature>
<sequence>MPTDTMPNYDPTPNDINMSNDTAPTPVSPNDPAPAPTRHSTRIKYRPGYLQDYHYSLLTSSSPFLHHKQSTMFPLSSVLTYEQCNAPYKQFCLSISSITEPKTFTQASKHNCWITAMQEEIDALNDTNTWSIVDLPK</sequence>
<reference evidence="2 3" key="2">
    <citation type="journal article" date="2017" name="Front. Plant Sci.">
        <title>Gene Classification and Mining of Molecular Markers Useful in Red Clover (Trifolium pratense) Breeding.</title>
        <authorList>
            <person name="Istvanek J."/>
            <person name="Dluhosova J."/>
            <person name="Dluhos P."/>
            <person name="Patkova L."/>
            <person name="Nedelnik J."/>
            <person name="Repkova J."/>
        </authorList>
    </citation>
    <scope>NUCLEOTIDE SEQUENCE [LARGE SCALE GENOMIC DNA]</scope>
    <source>
        <strain evidence="3">cv. Tatra</strain>
        <tissue evidence="2">Young leaves</tissue>
    </source>
</reference>
<feature type="region of interest" description="Disordered" evidence="1">
    <location>
        <begin position="1"/>
        <end position="40"/>
    </location>
</feature>
<evidence type="ECO:0000313" key="2">
    <source>
        <dbReference type="EMBL" id="PNX58416.1"/>
    </source>
</evidence>
<organism evidence="2 3">
    <name type="scientific">Trifolium pratense</name>
    <name type="common">Red clover</name>
    <dbReference type="NCBI Taxonomy" id="57577"/>
    <lineage>
        <taxon>Eukaryota</taxon>
        <taxon>Viridiplantae</taxon>
        <taxon>Streptophyta</taxon>
        <taxon>Embryophyta</taxon>
        <taxon>Tracheophyta</taxon>
        <taxon>Spermatophyta</taxon>
        <taxon>Magnoliopsida</taxon>
        <taxon>eudicotyledons</taxon>
        <taxon>Gunneridae</taxon>
        <taxon>Pentapetalae</taxon>
        <taxon>rosids</taxon>
        <taxon>fabids</taxon>
        <taxon>Fabales</taxon>
        <taxon>Fabaceae</taxon>
        <taxon>Papilionoideae</taxon>
        <taxon>50 kb inversion clade</taxon>
        <taxon>NPAAA clade</taxon>
        <taxon>Hologalegina</taxon>
        <taxon>IRL clade</taxon>
        <taxon>Trifolieae</taxon>
        <taxon>Trifolium</taxon>
    </lineage>
</organism>
<dbReference type="AlphaFoldDB" id="A0A2K3JWP6"/>
<dbReference type="Proteomes" id="UP000236291">
    <property type="component" value="Unassembled WGS sequence"/>
</dbReference>
<dbReference type="EMBL" id="ASHM01127557">
    <property type="protein sequence ID" value="PNX58416.1"/>
    <property type="molecule type" value="Genomic_DNA"/>
</dbReference>
<evidence type="ECO:0000313" key="3">
    <source>
        <dbReference type="Proteomes" id="UP000236291"/>
    </source>
</evidence>
<accession>A0A2K3JWP6</accession>
<proteinExistence type="predicted"/>
<feature type="compositionally biased region" description="Polar residues" evidence="1">
    <location>
        <begin position="14"/>
        <end position="25"/>
    </location>
</feature>
<evidence type="ECO:0000256" key="1">
    <source>
        <dbReference type="SAM" id="MobiDB-lite"/>
    </source>
</evidence>
<evidence type="ECO:0008006" key="4">
    <source>
        <dbReference type="Google" id="ProtNLM"/>
    </source>
</evidence>
<comment type="caution">
    <text evidence="2">The sequence shown here is derived from an EMBL/GenBank/DDBJ whole genome shotgun (WGS) entry which is preliminary data.</text>
</comment>
<protein>
    <recommendedName>
        <fullName evidence="4">Retrovirus-related Pol polyprotein from transposon TNT 1-94</fullName>
    </recommendedName>
</protein>
<gene>
    <name evidence="2" type="ORF">L195_g059178</name>
</gene>
<feature type="non-terminal residue" evidence="2">
    <location>
        <position position="137"/>
    </location>
</feature>
<name>A0A2K3JWP6_TRIPR</name>